<dbReference type="InterPro" id="IPR029485">
    <property type="entry name" value="CAT_C"/>
</dbReference>
<dbReference type="Proteomes" id="UP000218231">
    <property type="component" value="Unassembled WGS sequence"/>
</dbReference>
<dbReference type="Pfam" id="PF13520">
    <property type="entry name" value="AA_permease_2"/>
    <property type="match status" value="1"/>
</dbReference>
<organism evidence="7 8">
    <name type="scientific">Diploscapter pachys</name>
    <dbReference type="NCBI Taxonomy" id="2018661"/>
    <lineage>
        <taxon>Eukaryota</taxon>
        <taxon>Metazoa</taxon>
        <taxon>Ecdysozoa</taxon>
        <taxon>Nematoda</taxon>
        <taxon>Chromadorea</taxon>
        <taxon>Rhabditida</taxon>
        <taxon>Rhabditina</taxon>
        <taxon>Rhabditomorpha</taxon>
        <taxon>Rhabditoidea</taxon>
        <taxon>Rhabditidae</taxon>
        <taxon>Diploscapter</taxon>
    </lineage>
</organism>
<evidence type="ECO:0000256" key="2">
    <source>
        <dbReference type="ARBA" id="ARBA00022692"/>
    </source>
</evidence>
<feature type="transmembrane region" description="Helical" evidence="5">
    <location>
        <begin position="270"/>
        <end position="289"/>
    </location>
</feature>
<feature type="transmembrane region" description="Helical" evidence="5">
    <location>
        <begin position="193"/>
        <end position="215"/>
    </location>
</feature>
<name>A0A2A2JJ55_9BILA</name>
<feature type="transmembrane region" description="Helical" evidence="5">
    <location>
        <begin position="517"/>
        <end position="537"/>
    </location>
</feature>
<evidence type="ECO:0000256" key="1">
    <source>
        <dbReference type="ARBA" id="ARBA00004141"/>
    </source>
</evidence>
<comment type="caution">
    <text evidence="7">The sequence shown here is derived from an EMBL/GenBank/DDBJ whole genome shotgun (WGS) entry which is preliminary data.</text>
</comment>
<dbReference type="PIRSF" id="PIRSF006060">
    <property type="entry name" value="AA_transporter"/>
    <property type="match status" value="1"/>
</dbReference>
<evidence type="ECO:0000256" key="5">
    <source>
        <dbReference type="SAM" id="Phobius"/>
    </source>
</evidence>
<keyword evidence="2 5" id="KW-0812">Transmembrane</keyword>
<gene>
    <name evidence="7" type="ORF">WR25_04324</name>
</gene>
<feature type="transmembrane region" description="Helical" evidence="5">
    <location>
        <begin position="322"/>
        <end position="348"/>
    </location>
</feature>
<dbReference type="Pfam" id="PF13906">
    <property type="entry name" value="AA_permease_C"/>
    <property type="match status" value="1"/>
</dbReference>
<sequence length="579" mass="64042">MREVPEKKGLMEALFRKKVFHGNSHLDSPLKRCLTVIDVMFIAIGHMIGAGIYVLTGSVVRNQAGPSIVLSFLFSGIAALLSALSYAEFGARFPRAGSAYTYAYTSIGELWAFIIGWTVPLEYMIGNAAVARSWSSYFDTLFDHAIQNFTINTIGEFDVGGGFFSKYLDILACILVILVAVAVAMGTKTSARINLVFVTLNIAILAFVIVTNFTYADFNNWFGTTSTGGSKFFPYGFSGTLSGASTCFFAFIGFEALATAGEEAKNPHRTIPIATICSLAVTFLIYMLMGASLTLMMPYDEVNPNAAYAEAYRAKGANVARIIMTIGALTGLINNLITGTFALPRAVYAMADDGLIFSFLAKINKFTKIPLNAIMLFTILNAIMVLFFDLDALVEFLSIGTLSAYSIVSASVVIMRYQPAPIKSDNPNKLEMDDGGSLRNWVPFRSFWDNQPAGRSICVGLFFLIVGYFWLAFTFRLEFHNTIPGYISLFFNVILILVAFLFILGHRENRLELSYKVPLLPWIPCFGLLINVFMMIYLAPITWVRLFVWLAVGLVIYFTYGIRHSKEARKSRVVATTSF</sequence>
<dbReference type="InterPro" id="IPR002293">
    <property type="entry name" value="AA/rel_permease1"/>
</dbReference>
<feature type="transmembrane region" description="Helical" evidence="5">
    <location>
        <begin position="453"/>
        <end position="473"/>
    </location>
</feature>
<keyword evidence="8" id="KW-1185">Reference proteome</keyword>
<accession>A0A2A2JJ55</accession>
<dbReference type="GO" id="GO:0005886">
    <property type="term" value="C:plasma membrane"/>
    <property type="evidence" value="ECO:0007669"/>
    <property type="project" value="TreeGrafter"/>
</dbReference>
<evidence type="ECO:0000256" key="4">
    <source>
        <dbReference type="ARBA" id="ARBA00023136"/>
    </source>
</evidence>
<dbReference type="AlphaFoldDB" id="A0A2A2JJ55"/>
<dbReference type="PANTHER" id="PTHR43243">
    <property type="entry name" value="INNER MEMBRANE TRANSPORTER YGJI-RELATED"/>
    <property type="match status" value="1"/>
</dbReference>
<feature type="transmembrane region" description="Helical" evidence="5">
    <location>
        <begin position="68"/>
        <end position="87"/>
    </location>
</feature>
<dbReference type="Gene3D" id="1.20.1740.10">
    <property type="entry name" value="Amino acid/polyamine transporter I"/>
    <property type="match status" value="1"/>
</dbReference>
<feature type="transmembrane region" description="Helical" evidence="5">
    <location>
        <begin position="167"/>
        <end position="186"/>
    </location>
</feature>
<feature type="domain" description="Cationic amino acid transporter C-terminal" evidence="6">
    <location>
        <begin position="515"/>
        <end position="565"/>
    </location>
</feature>
<feature type="transmembrane region" description="Helical" evidence="5">
    <location>
        <begin position="99"/>
        <end position="119"/>
    </location>
</feature>
<evidence type="ECO:0000259" key="6">
    <source>
        <dbReference type="Pfam" id="PF13906"/>
    </source>
</evidence>
<dbReference type="PANTHER" id="PTHR43243:SF27">
    <property type="entry name" value="CATIONIC AMINO ACID TRANSPORTER C-TERMINAL DOMAIN-CONTAINING PROTEIN"/>
    <property type="match status" value="1"/>
</dbReference>
<dbReference type="GO" id="GO:0015171">
    <property type="term" value="F:amino acid transmembrane transporter activity"/>
    <property type="evidence" value="ECO:0007669"/>
    <property type="project" value="TreeGrafter"/>
</dbReference>
<keyword evidence="4 5" id="KW-0472">Membrane</keyword>
<reference evidence="7 8" key="1">
    <citation type="journal article" date="2017" name="Curr. Biol.">
        <title>Genome architecture and evolution of a unichromosomal asexual nematode.</title>
        <authorList>
            <person name="Fradin H."/>
            <person name="Zegar C."/>
            <person name="Gutwein M."/>
            <person name="Lucas J."/>
            <person name="Kovtun M."/>
            <person name="Corcoran D."/>
            <person name="Baugh L.R."/>
            <person name="Kiontke K."/>
            <person name="Gunsalus K."/>
            <person name="Fitch D.H."/>
            <person name="Piano F."/>
        </authorList>
    </citation>
    <scope>NUCLEOTIDE SEQUENCE [LARGE SCALE GENOMIC DNA]</scope>
    <source>
        <strain evidence="7">PF1309</strain>
    </source>
</reference>
<keyword evidence="3 5" id="KW-1133">Transmembrane helix</keyword>
<feature type="transmembrane region" description="Helical" evidence="5">
    <location>
        <begin position="235"/>
        <end position="258"/>
    </location>
</feature>
<protein>
    <recommendedName>
        <fullName evidence="6">Cationic amino acid transporter C-terminal domain-containing protein</fullName>
    </recommendedName>
</protein>
<evidence type="ECO:0000313" key="8">
    <source>
        <dbReference type="Proteomes" id="UP000218231"/>
    </source>
</evidence>
<feature type="transmembrane region" description="Helical" evidence="5">
    <location>
        <begin position="543"/>
        <end position="562"/>
    </location>
</feature>
<feature type="transmembrane region" description="Helical" evidence="5">
    <location>
        <begin position="33"/>
        <end position="56"/>
    </location>
</feature>
<dbReference type="OrthoDB" id="3900342at2759"/>
<feature type="transmembrane region" description="Helical" evidence="5">
    <location>
        <begin position="369"/>
        <end position="390"/>
    </location>
</feature>
<comment type="subcellular location">
    <subcellularLocation>
        <location evidence="1">Membrane</location>
        <topology evidence="1">Multi-pass membrane protein</topology>
    </subcellularLocation>
</comment>
<dbReference type="STRING" id="2018661.A0A2A2JJ55"/>
<proteinExistence type="predicted"/>
<dbReference type="EMBL" id="LIAE01010402">
    <property type="protein sequence ID" value="PAV61684.1"/>
    <property type="molecule type" value="Genomic_DNA"/>
</dbReference>
<evidence type="ECO:0000256" key="3">
    <source>
        <dbReference type="ARBA" id="ARBA00022989"/>
    </source>
</evidence>
<feature type="transmembrane region" description="Helical" evidence="5">
    <location>
        <begin position="396"/>
        <end position="415"/>
    </location>
</feature>
<feature type="transmembrane region" description="Helical" evidence="5">
    <location>
        <begin position="485"/>
        <end position="505"/>
    </location>
</feature>
<evidence type="ECO:0000313" key="7">
    <source>
        <dbReference type="EMBL" id="PAV61684.1"/>
    </source>
</evidence>